<dbReference type="AlphaFoldDB" id="A0A290HFU0"/>
<dbReference type="RefSeq" id="WP_096047263.1">
    <property type="nucleotide sequence ID" value="NZ_CP023275.1"/>
</dbReference>
<evidence type="ECO:0000313" key="3">
    <source>
        <dbReference type="Proteomes" id="UP000217349"/>
    </source>
</evidence>
<protein>
    <recommendedName>
        <fullName evidence="1">HTH cro/C1-type domain-containing protein</fullName>
    </recommendedName>
</protein>
<dbReference type="GO" id="GO:0003677">
    <property type="term" value="F:DNA binding"/>
    <property type="evidence" value="ECO:0007669"/>
    <property type="project" value="InterPro"/>
</dbReference>
<dbReference type="InterPro" id="IPR010982">
    <property type="entry name" value="Lambda_DNA-bd_dom_sf"/>
</dbReference>
<proteinExistence type="predicted"/>
<dbReference type="CDD" id="cd00093">
    <property type="entry name" value="HTH_XRE"/>
    <property type="match status" value="1"/>
</dbReference>
<feature type="domain" description="HTH cro/C1-type" evidence="1">
    <location>
        <begin position="22"/>
        <end position="79"/>
    </location>
</feature>
<evidence type="ECO:0000259" key="1">
    <source>
        <dbReference type="PROSITE" id="PS50943"/>
    </source>
</evidence>
<dbReference type="EMBL" id="CP023275">
    <property type="protein sequence ID" value="ATB70383.1"/>
    <property type="molecule type" value="Genomic_DNA"/>
</dbReference>
<dbReference type="Proteomes" id="UP000217349">
    <property type="component" value="Chromosome"/>
</dbReference>
<reference evidence="3" key="1">
    <citation type="submission" date="2017-09" db="EMBL/GenBank/DDBJ databases">
        <title>The complete genome of Sulfurospirillum sp. JPD-1.</title>
        <authorList>
            <person name="Goris T."/>
        </authorList>
    </citation>
    <scope>NUCLEOTIDE SEQUENCE [LARGE SCALE GENOMIC DNA]</scope>
    <source>
        <strain evidence="3">JPD-1</strain>
    </source>
</reference>
<dbReference type="PROSITE" id="PS50943">
    <property type="entry name" value="HTH_CROC1"/>
    <property type="match status" value="1"/>
</dbReference>
<gene>
    <name evidence="2" type="ORF">SJPD1_2287</name>
</gene>
<sequence>MKYIDVDEVKLLNFYKTISNNVVRIRKERNISQLELATSIGYTSSTFLGKAELLSENKHFNLAHLYKIALALDIDMNEFFKDVVTKK</sequence>
<accession>A0A290HFU0</accession>
<name>A0A290HFU0_9BACT</name>
<dbReference type="KEGG" id="sulj:SJPD1_2287"/>
<dbReference type="SUPFAM" id="SSF47413">
    <property type="entry name" value="lambda repressor-like DNA-binding domains"/>
    <property type="match status" value="1"/>
</dbReference>
<dbReference type="Gene3D" id="1.10.260.40">
    <property type="entry name" value="lambda repressor-like DNA-binding domains"/>
    <property type="match status" value="1"/>
</dbReference>
<dbReference type="OrthoDB" id="5360811at2"/>
<organism evidence="2 3">
    <name type="scientific">Sulfurospirillum diekertiae</name>
    <dbReference type="NCBI Taxonomy" id="1854492"/>
    <lineage>
        <taxon>Bacteria</taxon>
        <taxon>Pseudomonadati</taxon>
        <taxon>Campylobacterota</taxon>
        <taxon>Epsilonproteobacteria</taxon>
        <taxon>Campylobacterales</taxon>
        <taxon>Sulfurospirillaceae</taxon>
        <taxon>Sulfurospirillum</taxon>
    </lineage>
</organism>
<evidence type="ECO:0000313" key="2">
    <source>
        <dbReference type="EMBL" id="ATB70383.1"/>
    </source>
</evidence>
<dbReference type="InterPro" id="IPR001387">
    <property type="entry name" value="Cro/C1-type_HTH"/>
</dbReference>